<comment type="caution">
    <text evidence="1">The sequence shown here is derived from an EMBL/GenBank/DDBJ whole genome shotgun (WGS) entry which is preliminary data.</text>
</comment>
<reference evidence="1 2" key="1">
    <citation type="submission" date="2018-12" db="EMBL/GenBank/DDBJ databases">
        <title>The genome of Variovorax gossypii DSM 100435.</title>
        <authorList>
            <person name="Gao J."/>
            <person name="Sun J."/>
        </authorList>
    </citation>
    <scope>NUCLEOTIDE SEQUENCE [LARGE SCALE GENOMIC DNA]</scope>
    <source>
        <strain evidence="1 2">DSM 100435</strain>
    </source>
</reference>
<sequence>MSTPHPIRCRCGQVRGALAFPDQALRLVCYCRDCQTAAHALGAPERTVDANGGTAIVASLQSNLAFTQGSDQLACLSLTDKGLYRWYASCCGTPIANTVRRPQMSYVGIVHSCLGESAQQVAQAWPGHFDVNPTHAKGPVAKPGFKALVGTLKIARFVLGARFTGRWRQSPFFRNGSAQPATDVRVLAHAELERARQSV</sequence>
<name>A0A3S0J584_9BURK</name>
<keyword evidence="2" id="KW-1185">Reference proteome</keyword>
<dbReference type="AlphaFoldDB" id="A0A3S0J584"/>
<accession>A0A3S0J584</accession>
<protein>
    <recommendedName>
        <fullName evidence="3">CENP-V/GFA domain-containing protein</fullName>
    </recommendedName>
</protein>
<dbReference type="Proteomes" id="UP000267418">
    <property type="component" value="Unassembled WGS sequence"/>
</dbReference>
<evidence type="ECO:0000313" key="2">
    <source>
        <dbReference type="Proteomes" id="UP000267418"/>
    </source>
</evidence>
<dbReference type="OrthoDB" id="5500342at2"/>
<dbReference type="InterPro" id="IPR046149">
    <property type="entry name" value="DUF6151"/>
</dbReference>
<dbReference type="EMBL" id="RXOE01000003">
    <property type="protein sequence ID" value="RTQ33780.1"/>
    <property type="molecule type" value="Genomic_DNA"/>
</dbReference>
<dbReference type="Pfam" id="PF19648">
    <property type="entry name" value="DUF6151"/>
    <property type="match status" value="1"/>
</dbReference>
<dbReference type="SUPFAM" id="SSF51316">
    <property type="entry name" value="Mss4-like"/>
    <property type="match status" value="1"/>
</dbReference>
<organism evidence="1 2">
    <name type="scientific">Variovorax gossypii</name>
    <dbReference type="NCBI Taxonomy" id="1679495"/>
    <lineage>
        <taxon>Bacteria</taxon>
        <taxon>Pseudomonadati</taxon>
        <taxon>Pseudomonadota</taxon>
        <taxon>Betaproteobacteria</taxon>
        <taxon>Burkholderiales</taxon>
        <taxon>Comamonadaceae</taxon>
        <taxon>Variovorax</taxon>
    </lineage>
</organism>
<proteinExistence type="predicted"/>
<evidence type="ECO:0000313" key="1">
    <source>
        <dbReference type="EMBL" id="RTQ33780.1"/>
    </source>
</evidence>
<dbReference type="RefSeq" id="WP_126471270.1">
    <property type="nucleotide sequence ID" value="NZ_RXOE01000003.1"/>
</dbReference>
<dbReference type="Gene3D" id="3.90.1590.10">
    <property type="entry name" value="glutathione-dependent formaldehyde- activating enzyme (gfa)"/>
    <property type="match status" value="1"/>
</dbReference>
<evidence type="ECO:0008006" key="3">
    <source>
        <dbReference type="Google" id="ProtNLM"/>
    </source>
</evidence>
<dbReference type="InterPro" id="IPR011057">
    <property type="entry name" value="Mss4-like_sf"/>
</dbReference>
<gene>
    <name evidence="1" type="ORF">EJP69_15535</name>
</gene>